<reference evidence="7" key="2">
    <citation type="submission" date="2023-07" db="EMBL/GenBank/DDBJ databases">
        <authorList>
            <person name="Sun H."/>
        </authorList>
    </citation>
    <scope>NUCLEOTIDE SEQUENCE</scope>
    <source>
        <strain evidence="7">05753</strain>
    </source>
</reference>
<reference evidence="7" key="1">
    <citation type="journal article" date="2015" name="Int. J. Syst. Evol. Microbiol.">
        <title>Rhizobium oryzicola sp. nov., potential plant-growth-promoting endophytic bacteria isolated from rice roots.</title>
        <authorList>
            <person name="Zhang X.X."/>
            <person name="Gao J.S."/>
            <person name="Cao Y.H."/>
            <person name="Sheirdil R.A."/>
            <person name="Wang X.C."/>
            <person name="Zhang L."/>
        </authorList>
    </citation>
    <scope>NUCLEOTIDE SEQUENCE</scope>
    <source>
        <strain evidence="7">05753</strain>
    </source>
</reference>
<evidence type="ECO:0000259" key="5">
    <source>
        <dbReference type="Pfam" id="PF04542"/>
    </source>
</evidence>
<gene>
    <name evidence="7" type="ORF">Q2T52_01945</name>
</gene>
<dbReference type="Pfam" id="PF08281">
    <property type="entry name" value="Sigma70_r4_2"/>
    <property type="match status" value="1"/>
</dbReference>
<dbReference type="PANTHER" id="PTHR43133">
    <property type="entry name" value="RNA POLYMERASE ECF-TYPE SIGMA FACTO"/>
    <property type="match status" value="1"/>
</dbReference>
<dbReference type="Proteomes" id="UP001169006">
    <property type="component" value="Unassembled WGS sequence"/>
</dbReference>
<dbReference type="InterPro" id="IPR007627">
    <property type="entry name" value="RNA_pol_sigma70_r2"/>
</dbReference>
<evidence type="ECO:0000256" key="2">
    <source>
        <dbReference type="ARBA" id="ARBA00023015"/>
    </source>
</evidence>
<dbReference type="RefSeq" id="WP_302074992.1">
    <property type="nucleotide sequence ID" value="NZ_JAUKWQ010000001.1"/>
</dbReference>
<evidence type="ECO:0000256" key="3">
    <source>
        <dbReference type="ARBA" id="ARBA00023082"/>
    </source>
</evidence>
<dbReference type="SUPFAM" id="SSF88946">
    <property type="entry name" value="Sigma2 domain of RNA polymerase sigma factors"/>
    <property type="match status" value="1"/>
</dbReference>
<dbReference type="InterPro" id="IPR039425">
    <property type="entry name" value="RNA_pol_sigma-70-like"/>
</dbReference>
<evidence type="ECO:0000313" key="7">
    <source>
        <dbReference type="EMBL" id="MDO1580848.1"/>
    </source>
</evidence>
<evidence type="ECO:0000256" key="4">
    <source>
        <dbReference type="ARBA" id="ARBA00023163"/>
    </source>
</evidence>
<name>A0ABT8SS51_9HYPH</name>
<dbReference type="CDD" id="cd06171">
    <property type="entry name" value="Sigma70_r4"/>
    <property type="match status" value="1"/>
</dbReference>
<keyword evidence="3" id="KW-0731">Sigma factor</keyword>
<keyword evidence="4" id="KW-0804">Transcription</keyword>
<dbReference type="InterPro" id="IPR014284">
    <property type="entry name" value="RNA_pol_sigma-70_dom"/>
</dbReference>
<dbReference type="PANTHER" id="PTHR43133:SF62">
    <property type="entry name" value="RNA POLYMERASE SIGMA FACTOR SIGZ"/>
    <property type="match status" value="1"/>
</dbReference>
<keyword evidence="2" id="KW-0805">Transcription regulation</keyword>
<dbReference type="InterPro" id="IPR013325">
    <property type="entry name" value="RNA_pol_sigma_r2"/>
</dbReference>
<protein>
    <submittedName>
        <fullName evidence="7">Sigma-70 family RNA polymerase sigma factor</fullName>
    </submittedName>
</protein>
<dbReference type="Pfam" id="PF04542">
    <property type="entry name" value="Sigma70_r2"/>
    <property type="match status" value="1"/>
</dbReference>
<accession>A0ABT8SS51</accession>
<comment type="caution">
    <text evidence="7">The sequence shown here is derived from an EMBL/GenBank/DDBJ whole genome shotgun (WGS) entry which is preliminary data.</text>
</comment>
<evidence type="ECO:0000313" key="8">
    <source>
        <dbReference type="Proteomes" id="UP001169006"/>
    </source>
</evidence>
<dbReference type="InterPro" id="IPR013249">
    <property type="entry name" value="RNA_pol_sigma70_r4_t2"/>
</dbReference>
<feature type="domain" description="RNA polymerase sigma-70 region 2" evidence="5">
    <location>
        <begin position="27"/>
        <end position="93"/>
    </location>
</feature>
<dbReference type="Gene3D" id="1.10.1740.10">
    <property type="match status" value="1"/>
</dbReference>
<organism evidence="7 8">
    <name type="scientific">Rhizobium oryzicola</name>
    <dbReference type="NCBI Taxonomy" id="1232668"/>
    <lineage>
        <taxon>Bacteria</taxon>
        <taxon>Pseudomonadati</taxon>
        <taxon>Pseudomonadota</taxon>
        <taxon>Alphaproteobacteria</taxon>
        <taxon>Hyphomicrobiales</taxon>
        <taxon>Rhizobiaceae</taxon>
        <taxon>Rhizobium/Agrobacterium group</taxon>
        <taxon>Rhizobium</taxon>
    </lineage>
</organism>
<feature type="domain" description="RNA polymerase sigma factor 70 region 4 type 2" evidence="6">
    <location>
        <begin position="124"/>
        <end position="176"/>
    </location>
</feature>
<dbReference type="SUPFAM" id="SSF88659">
    <property type="entry name" value="Sigma3 and sigma4 domains of RNA polymerase sigma factors"/>
    <property type="match status" value="1"/>
</dbReference>
<proteinExistence type="inferred from homology"/>
<sequence length="182" mass="20618">MTAAHEEFSALISKVALRDRAAFNRLYSLAAPKLFGICLRILKDRTDAEDALQEVFIKVWHGAERFSASHTSAYPWLCAVARNHSIDLLRSRKPVTEVLGDDGHDIADATLGPEEASLLQSEGRRIDRCMQELDSERALAVKKAYVEGLSYQELAEHHGVPLNTMRTWLRRSLLKLRECMDR</sequence>
<dbReference type="NCBIfam" id="TIGR02937">
    <property type="entry name" value="sigma70-ECF"/>
    <property type="match status" value="1"/>
</dbReference>
<dbReference type="InterPro" id="IPR013324">
    <property type="entry name" value="RNA_pol_sigma_r3/r4-like"/>
</dbReference>
<evidence type="ECO:0000259" key="6">
    <source>
        <dbReference type="Pfam" id="PF08281"/>
    </source>
</evidence>
<dbReference type="InterPro" id="IPR036388">
    <property type="entry name" value="WH-like_DNA-bd_sf"/>
</dbReference>
<dbReference type="Gene3D" id="1.10.10.10">
    <property type="entry name" value="Winged helix-like DNA-binding domain superfamily/Winged helix DNA-binding domain"/>
    <property type="match status" value="1"/>
</dbReference>
<evidence type="ECO:0000256" key="1">
    <source>
        <dbReference type="ARBA" id="ARBA00010641"/>
    </source>
</evidence>
<dbReference type="EMBL" id="JAUKWQ010000001">
    <property type="protein sequence ID" value="MDO1580848.1"/>
    <property type="molecule type" value="Genomic_DNA"/>
</dbReference>
<keyword evidence="8" id="KW-1185">Reference proteome</keyword>
<comment type="similarity">
    <text evidence="1">Belongs to the sigma-70 factor family. ECF subfamily.</text>
</comment>